<evidence type="ECO:0000313" key="2">
    <source>
        <dbReference type="EMBL" id="UWX64008.1"/>
    </source>
</evidence>
<dbReference type="Proteomes" id="UP001060261">
    <property type="component" value="Chromosome"/>
</dbReference>
<organism evidence="2 3">
    <name type="scientific">Deinococcus rubellus</name>
    <dbReference type="NCBI Taxonomy" id="1889240"/>
    <lineage>
        <taxon>Bacteria</taxon>
        <taxon>Thermotogati</taxon>
        <taxon>Deinococcota</taxon>
        <taxon>Deinococci</taxon>
        <taxon>Deinococcales</taxon>
        <taxon>Deinococcaceae</taxon>
        <taxon>Deinococcus</taxon>
    </lineage>
</organism>
<evidence type="ECO:0000313" key="3">
    <source>
        <dbReference type="Proteomes" id="UP001060261"/>
    </source>
</evidence>
<protein>
    <recommendedName>
        <fullName evidence="4">Histidine phosphatase family protein</fullName>
    </recommendedName>
</protein>
<gene>
    <name evidence="2" type="ORF">N0D28_15025</name>
</gene>
<feature type="compositionally biased region" description="Basic and acidic residues" evidence="1">
    <location>
        <begin position="1"/>
        <end position="18"/>
    </location>
</feature>
<sequence length="202" mass="22190">MRYNRDHDARRQEQEMKTGPRTITILRHAEKPSAADSLQPAFGVDEQGQPQAESLIPRGWQRAGALAAVLSSTAPPPPFVRPTALFAPAYPDETLHRPGETITPLARKLKVQIQTPVSKGQEDILVRASLLSQPGQDVLVCWEHHHIPAIVAALSLALSVSTLTPNGTLWPDTDFSSALLFIRQPDGLYTLTQARLRLLDSD</sequence>
<dbReference type="RefSeq" id="WP_260560284.1">
    <property type="nucleotide sequence ID" value="NZ_BAABEC010000020.1"/>
</dbReference>
<reference evidence="2" key="1">
    <citation type="submission" date="2022-09" db="EMBL/GenBank/DDBJ databases">
        <title>genome sequence of Deinococcus rubellus.</title>
        <authorList>
            <person name="Srinivasan S."/>
        </authorList>
    </citation>
    <scope>NUCLEOTIDE SEQUENCE</scope>
    <source>
        <strain evidence="2">Ant6</strain>
    </source>
</reference>
<accession>A0ABY5YG29</accession>
<evidence type="ECO:0000256" key="1">
    <source>
        <dbReference type="SAM" id="MobiDB-lite"/>
    </source>
</evidence>
<name>A0ABY5YG29_9DEIO</name>
<dbReference type="EMBL" id="CP104213">
    <property type="protein sequence ID" value="UWX64008.1"/>
    <property type="molecule type" value="Genomic_DNA"/>
</dbReference>
<proteinExistence type="predicted"/>
<evidence type="ECO:0008006" key="4">
    <source>
        <dbReference type="Google" id="ProtNLM"/>
    </source>
</evidence>
<keyword evidence="3" id="KW-1185">Reference proteome</keyword>
<feature type="region of interest" description="Disordered" evidence="1">
    <location>
        <begin position="1"/>
        <end position="20"/>
    </location>
</feature>